<protein>
    <submittedName>
        <fullName evidence="1">Uncharacterized protein</fullName>
    </submittedName>
</protein>
<evidence type="ECO:0000313" key="2">
    <source>
        <dbReference type="Proteomes" id="UP000765509"/>
    </source>
</evidence>
<accession>A0A9Q3CWX4</accession>
<dbReference type="OrthoDB" id="2517503at2759"/>
<dbReference type="AlphaFoldDB" id="A0A9Q3CWX4"/>
<proteinExistence type="predicted"/>
<name>A0A9Q3CWX4_9BASI</name>
<keyword evidence="2" id="KW-1185">Reference proteome</keyword>
<sequence>MSEQILPRRNIPELNNSNFLQWKIQIKAYLIKLDLLECIISNPEPLKDASKQAEVVQKRQKTAGILIGNMGILNCQRFLSIINEGNSYCIWHKLSTHFTSKSLENQERVFLEFLALKREGNLDEFITDITQLLGKLASVGIVIGTAGDIKESLMAEIIVKITTTTQYTKSH</sequence>
<dbReference type="EMBL" id="AVOT02010299">
    <property type="protein sequence ID" value="MBW0489887.1"/>
    <property type="molecule type" value="Genomic_DNA"/>
</dbReference>
<organism evidence="1 2">
    <name type="scientific">Austropuccinia psidii MF-1</name>
    <dbReference type="NCBI Taxonomy" id="1389203"/>
    <lineage>
        <taxon>Eukaryota</taxon>
        <taxon>Fungi</taxon>
        <taxon>Dikarya</taxon>
        <taxon>Basidiomycota</taxon>
        <taxon>Pucciniomycotina</taxon>
        <taxon>Pucciniomycetes</taxon>
        <taxon>Pucciniales</taxon>
        <taxon>Sphaerophragmiaceae</taxon>
        <taxon>Austropuccinia</taxon>
    </lineage>
</organism>
<gene>
    <name evidence="1" type="ORF">O181_029602</name>
</gene>
<reference evidence="1" key="1">
    <citation type="submission" date="2021-03" db="EMBL/GenBank/DDBJ databases">
        <title>Draft genome sequence of rust myrtle Austropuccinia psidii MF-1, a brazilian biotype.</title>
        <authorList>
            <person name="Quecine M.C."/>
            <person name="Pachon D.M.R."/>
            <person name="Bonatelli M.L."/>
            <person name="Correr F.H."/>
            <person name="Franceschini L.M."/>
            <person name="Leite T.F."/>
            <person name="Margarido G.R.A."/>
            <person name="Almeida C.A."/>
            <person name="Ferrarezi J.A."/>
            <person name="Labate C.A."/>
        </authorList>
    </citation>
    <scope>NUCLEOTIDE SEQUENCE</scope>
    <source>
        <strain evidence="1">MF-1</strain>
    </source>
</reference>
<evidence type="ECO:0000313" key="1">
    <source>
        <dbReference type="EMBL" id="MBW0489887.1"/>
    </source>
</evidence>
<dbReference type="Proteomes" id="UP000765509">
    <property type="component" value="Unassembled WGS sequence"/>
</dbReference>
<comment type="caution">
    <text evidence="1">The sequence shown here is derived from an EMBL/GenBank/DDBJ whole genome shotgun (WGS) entry which is preliminary data.</text>
</comment>